<evidence type="ECO:0000313" key="10">
    <source>
        <dbReference type="RefSeq" id="XP_029028071.1"/>
    </source>
</evidence>
<keyword evidence="4" id="KW-0802">TPR repeat</keyword>
<evidence type="ECO:0000256" key="3">
    <source>
        <dbReference type="ARBA" id="ARBA00022737"/>
    </source>
</evidence>
<sequence>MNAAARQRLLPDVRTRSKGARYRLKDSLQTDLASDKPAQILSKEDVAQSRNSLMHSICVEMLRGGFHRSFSELFSLLSSEEAQRAAAEPGSALSLQAPLAEQQDKLETIRLHLCRAEQAERTGSWSVACDQRLLLGLHFSAPEDLWLRLHFYHSCADREQGGRSRPATEARACMAELYLQRGDLEQAKLQAEACLKQAEDGGWMDSAGQPLRLRARQALCRIYSRLADAPPAASDHHQALTLLHRGHSMAAECRWSWNSRVNGAACCSGTTCVCVTAEDKRLQGEAACRLGLAYQRAGDHGTARKLFSTYMQICGTVQDTDGLGEAYEAMARSHDSKGNVDEAVRCLEELADISRSNGMQHKLADACVSLGRIYYSLRQYTRAWESFLQGFAVACDVGDMALLQKAQVWAATARAHGTMRDHITDVEAATPVALQRLVAWKATRGRQPLSADSAAHTATVHWQQHIGQ</sequence>
<protein>
    <recommendedName>
        <fullName evidence="5">Tetratricopeptide repeat protein 29</fullName>
    </recommendedName>
</protein>
<dbReference type="PANTHER" id="PTHR46630">
    <property type="entry name" value="TETRATRICOPEPTIDE REPEAT PROTEIN 29"/>
    <property type="match status" value="1"/>
</dbReference>
<evidence type="ECO:0000313" key="12">
    <source>
        <dbReference type="RefSeq" id="XP_029028089.1"/>
    </source>
</evidence>
<dbReference type="GO" id="GO:0003341">
    <property type="term" value="P:cilium movement"/>
    <property type="evidence" value="ECO:0007669"/>
    <property type="project" value="TreeGrafter"/>
</dbReference>
<dbReference type="RefSeq" id="XP_029028097.1">
    <property type="nucleotide sequence ID" value="XM_029172264.3"/>
</dbReference>
<comment type="subcellular location">
    <subcellularLocation>
        <location evidence="1">Cytoplasm</location>
    </subcellularLocation>
</comment>
<evidence type="ECO:0000313" key="11">
    <source>
        <dbReference type="RefSeq" id="XP_029028080.1"/>
    </source>
</evidence>
<dbReference type="InterPro" id="IPR019734">
    <property type="entry name" value="TPR_rpt"/>
</dbReference>
<gene>
    <name evidence="8 9 10 11 12 13" type="primary">ttc29</name>
</gene>
<dbReference type="RefSeq" id="XP_029028089.1">
    <property type="nucleotide sequence ID" value="XM_029172256.3"/>
</dbReference>
<evidence type="ECO:0000256" key="5">
    <source>
        <dbReference type="ARBA" id="ARBA00040665"/>
    </source>
</evidence>
<keyword evidence="3" id="KW-0677">Repeat</keyword>
<dbReference type="GO" id="GO:0005737">
    <property type="term" value="C:cytoplasm"/>
    <property type="evidence" value="ECO:0007669"/>
    <property type="project" value="UniProtKB-SubCell"/>
</dbReference>
<dbReference type="Pfam" id="PF13424">
    <property type="entry name" value="TPR_12"/>
    <property type="match status" value="1"/>
</dbReference>
<dbReference type="GO" id="GO:0036126">
    <property type="term" value="C:sperm flagellum"/>
    <property type="evidence" value="ECO:0007669"/>
    <property type="project" value="TreeGrafter"/>
</dbReference>
<dbReference type="Proteomes" id="UP000515150">
    <property type="component" value="Chromosome 2"/>
</dbReference>
<dbReference type="RefSeq" id="XP_029028080.1">
    <property type="nucleotide sequence ID" value="XM_029172247.3"/>
</dbReference>
<dbReference type="PANTHER" id="PTHR46630:SF1">
    <property type="entry name" value="TETRATRICOPEPTIDE REPEAT PROTEIN 29"/>
    <property type="match status" value="1"/>
</dbReference>
<evidence type="ECO:0000313" key="8">
    <source>
        <dbReference type="RefSeq" id="XP_029028052.1"/>
    </source>
</evidence>
<dbReference type="RefSeq" id="XP_029028071.1">
    <property type="nucleotide sequence ID" value="XM_029172238.3"/>
</dbReference>
<evidence type="ECO:0000313" key="13">
    <source>
        <dbReference type="RefSeq" id="XP_029028097.1"/>
    </source>
</evidence>
<name>A0A6P7PFV8_BETSP</name>
<evidence type="ECO:0000256" key="1">
    <source>
        <dbReference type="ARBA" id="ARBA00004496"/>
    </source>
</evidence>
<evidence type="ECO:0000256" key="6">
    <source>
        <dbReference type="ARBA" id="ARBA00044739"/>
    </source>
</evidence>
<dbReference type="Gene3D" id="1.25.40.10">
    <property type="entry name" value="Tetratricopeptide repeat domain"/>
    <property type="match status" value="1"/>
</dbReference>
<dbReference type="CTD" id="83894"/>
<dbReference type="OrthoDB" id="626167at2759"/>
<comment type="function">
    <text evidence="6">Axonemal protein which is implicated in axonemal and/or peri-axonemal structure assembly and regulates flagellum assembly and beating and therefore sperm motility.</text>
</comment>
<organism evidence="7 12">
    <name type="scientific">Betta splendens</name>
    <name type="common">Siamese fighting fish</name>
    <dbReference type="NCBI Taxonomy" id="158456"/>
    <lineage>
        <taxon>Eukaryota</taxon>
        <taxon>Metazoa</taxon>
        <taxon>Chordata</taxon>
        <taxon>Craniata</taxon>
        <taxon>Vertebrata</taxon>
        <taxon>Euteleostomi</taxon>
        <taxon>Actinopterygii</taxon>
        <taxon>Neopterygii</taxon>
        <taxon>Teleostei</taxon>
        <taxon>Neoteleostei</taxon>
        <taxon>Acanthomorphata</taxon>
        <taxon>Anabantaria</taxon>
        <taxon>Anabantiformes</taxon>
        <taxon>Anabantoidei</taxon>
        <taxon>Osphronemidae</taxon>
        <taxon>Betta</taxon>
    </lineage>
</organism>
<keyword evidence="2" id="KW-0963">Cytoplasm</keyword>
<dbReference type="SUPFAM" id="SSF48452">
    <property type="entry name" value="TPR-like"/>
    <property type="match status" value="1"/>
</dbReference>
<proteinExistence type="predicted"/>
<dbReference type="SMART" id="SM00028">
    <property type="entry name" value="TPR"/>
    <property type="match status" value="4"/>
</dbReference>
<dbReference type="KEGG" id="bspl:114868538"/>
<evidence type="ECO:0000256" key="2">
    <source>
        <dbReference type="ARBA" id="ARBA00022490"/>
    </source>
</evidence>
<evidence type="ECO:0000313" key="7">
    <source>
        <dbReference type="Proteomes" id="UP000515150"/>
    </source>
</evidence>
<keyword evidence="7" id="KW-1185">Reference proteome</keyword>
<evidence type="ECO:0000313" key="9">
    <source>
        <dbReference type="RefSeq" id="XP_029028062.1"/>
    </source>
</evidence>
<evidence type="ECO:0000256" key="4">
    <source>
        <dbReference type="ARBA" id="ARBA00022803"/>
    </source>
</evidence>
<reference evidence="8 9" key="1">
    <citation type="submission" date="2025-04" db="UniProtKB">
        <authorList>
            <consortium name="RefSeq"/>
        </authorList>
    </citation>
    <scope>IDENTIFICATION</scope>
</reference>
<accession>A0A6P7PFV8</accession>
<dbReference type="InterPro" id="IPR051476">
    <property type="entry name" value="Bac_ResReg_Asp_Phosphatase"/>
</dbReference>
<dbReference type="GeneID" id="114868538"/>
<dbReference type="RefSeq" id="XP_029028052.1">
    <property type="nucleotide sequence ID" value="XM_029172219.3"/>
</dbReference>
<dbReference type="AlphaFoldDB" id="A0A6P7PFV8"/>
<dbReference type="InterPro" id="IPR011990">
    <property type="entry name" value="TPR-like_helical_dom_sf"/>
</dbReference>
<dbReference type="RefSeq" id="XP_029028062.1">
    <property type="nucleotide sequence ID" value="XM_029172229.3"/>
</dbReference>